<dbReference type="GO" id="GO:0016020">
    <property type="term" value="C:membrane"/>
    <property type="evidence" value="ECO:0007669"/>
    <property type="project" value="UniProtKB-SubCell"/>
</dbReference>
<sequence length="906" mass="104873">MDKSFPSHYDAVLYECSCGSYEKYSKLLFCYECKKFACEGCCTESLDTTFCPFCFECSTLGEFNTKKNRCLDCRLCPLCFGYLVIKLTSEDKCYFKCNSCFWTSRESGLSDRTNHRSYPDYENKEMEDEIANLSEYLKKMANIVKTSEKIRSIKKKKNLSNNKYQLQRSYEQKLKITSLDDKIQLPTVITTFDVPEIDEAFLIEDVQGKLLPTLDQKIEQYGLGYGKLQPIPAYNLCKKTYRCSTGDHLLCRLEYSPATVKFKIFNTAWTFLPQIKVVPKGPNHTNEWNNLMLVVKNSSASVVRVKLLPLQNDNPYFVECSDPDVEFTLTAKDDAFEIDESFSLFFNEQRQEDNPLTFRKGCRAGLNFKVKPKIDSDSSFFNMKVKFCPIQKNDDSRDEIWYDLLMRIDTGKNCLKILQIVPGFTNSHVLFNYRVAETLKSLKHDVFLWTQMEMSMVSKNVLERPKGVEEIKVDITFKDKLKIEGLKVFQSLMFNKDDAYDLWWTGQEFKEMRLESCEQMLDVKNETITRLRNENFDVAIGHFHDLCPLALAKAVNIKKLIWITHGTSVYDFAAIQLGLRTFPASVSHPLSSFSDEMSFFERVINLFWHLSTLDFVNLPQNLLYDENFMYKKRKEYKDNEDLWDLSKNVPILFINGERFLDFPRPFPIGITFMGEIGKKSSSKSLPSEIETIINKANKGIILFSLGTVSNTTNMPKQMIHSFVEGFGQFPDYQILWRMEGEVPEAEKYENINLLKWLPQKDLMKHSKTKLLIAHGGYNSLLEASQTGVPVILMPLFADQFINAKRAQRFGIAETLDKLSLTPDKVFYAMNKVLKYPIYSKNAKKLSLMLNDKPSNDSHAILKHRIKLATSTRPIFTLQSSQNLHFIQFYNIDQILILIGIFLIISL</sequence>
<name>A0AAF5D248_STRER</name>
<dbReference type="EC" id="2.4.1.17" evidence="3"/>
<evidence type="ECO:0000256" key="7">
    <source>
        <dbReference type="ARBA" id="ARBA00022729"/>
    </source>
</evidence>
<protein>
    <recommendedName>
        <fullName evidence="3">glucuronosyltransferase</fullName>
        <ecNumber evidence="3">2.4.1.17</ecNumber>
    </recommendedName>
</protein>
<evidence type="ECO:0000256" key="12">
    <source>
        <dbReference type="SAM" id="Phobius"/>
    </source>
</evidence>
<dbReference type="WBParaSite" id="TCONS_00005693.p1">
    <property type="protein sequence ID" value="TCONS_00005693.p1"/>
    <property type="gene ID" value="XLOC_003943"/>
</dbReference>
<dbReference type="InterPro" id="IPR008603">
    <property type="entry name" value="DCTN4"/>
</dbReference>
<organism evidence="13 14">
    <name type="scientific">Strongyloides stercoralis</name>
    <name type="common">Threadworm</name>
    <dbReference type="NCBI Taxonomy" id="6248"/>
    <lineage>
        <taxon>Eukaryota</taxon>
        <taxon>Metazoa</taxon>
        <taxon>Ecdysozoa</taxon>
        <taxon>Nematoda</taxon>
        <taxon>Chromadorea</taxon>
        <taxon>Rhabditida</taxon>
        <taxon>Tylenchina</taxon>
        <taxon>Panagrolaimomorpha</taxon>
        <taxon>Strongyloidoidea</taxon>
        <taxon>Strongyloididae</taxon>
        <taxon>Strongyloides</taxon>
    </lineage>
</organism>
<dbReference type="AlphaFoldDB" id="A0AAF5D248"/>
<keyword evidence="8 12" id="KW-1133">Transmembrane helix</keyword>
<keyword evidence="6 12" id="KW-0812">Transmembrane</keyword>
<dbReference type="SUPFAM" id="SSF53756">
    <property type="entry name" value="UDP-Glycosyltransferase/glycogen phosphorylase"/>
    <property type="match status" value="1"/>
</dbReference>
<evidence type="ECO:0000313" key="14">
    <source>
        <dbReference type="WBParaSite" id="TCONS_00005693.p1"/>
    </source>
</evidence>
<keyword evidence="7" id="KW-0732">Signal</keyword>
<evidence type="ECO:0000256" key="2">
    <source>
        <dbReference type="ARBA" id="ARBA00009995"/>
    </source>
</evidence>
<evidence type="ECO:0000256" key="10">
    <source>
        <dbReference type="ARBA" id="ARBA00023180"/>
    </source>
</evidence>
<dbReference type="InterPro" id="IPR002213">
    <property type="entry name" value="UDP_glucos_trans"/>
</dbReference>
<dbReference type="PANTHER" id="PTHR48043:SF46">
    <property type="entry name" value="UDP-GLUCURONOSYLTRANSFERASE UGT-60-RELATED"/>
    <property type="match status" value="1"/>
</dbReference>
<dbReference type="CDD" id="cd03784">
    <property type="entry name" value="GT1_Gtf-like"/>
    <property type="match status" value="1"/>
</dbReference>
<dbReference type="PANTHER" id="PTHR48043">
    <property type="entry name" value="EG:EG0003.4 PROTEIN-RELATED"/>
    <property type="match status" value="1"/>
</dbReference>
<keyword evidence="13" id="KW-1185">Reference proteome</keyword>
<dbReference type="GO" id="GO:0005869">
    <property type="term" value="C:dynactin complex"/>
    <property type="evidence" value="ECO:0007669"/>
    <property type="project" value="InterPro"/>
</dbReference>
<feature type="transmembrane region" description="Helical" evidence="12">
    <location>
        <begin position="885"/>
        <end position="904"/>
    </location>
</feature>
<comment type="catalytic activity">
    <reaction evidence="11">
        <text>glucuronate acceptor + UDP-alpha-D-glucuronate = acceptor beta-D-glucuronoside + UDP + H(+)</text>
        <dbReference type="Rhea" id="RHEA:21032"/>
        <dbReference type="ChEBI" id="CHEBI:15378"/>
        <dbReference type="ChEBI" id="CHEBI:58052"/>
        <dbReference type="ChEBI" id="CHEBI:58223"/>
        <dbReference type="ChEBI" id="CHEBI:132367"/>
        <dbReference type="ChEBI" id="CHEBI:132368"/>
        <dbReference type="EC" id="2.4.1.17"/>
    </reaction>
</comment>
<evidence type="ECO:0000256" key="1">
    <source>
        <dbReference type="ARBA" id="ARBA00004167"/>
    </source>
</evidence>
<evidence type="ECO:0000256" key="8">
    <source>
        <dbReference type="ARBA" id="ARBA00022989"/>
    </source>
</evidence>
<evidence type="ECO:0000256" key="4">
    <source>
        <dbReference type="ARBA" id="ARBA00022676"/>
    </source>
</evidence>
<dbReference type="FunFam" id="3.40.50.2000:FF:000118">
    <property type="entry name" value="UDP-glucuronosyltransferase"/>
    <property type="match status" value="1"/>
</dbReference>
<accession>A0AAF5D248</accession>
<evidence type="ECO:0000256" key="11">
    <source>
        <dbReference type="ARBA" id="ARBA00047475"/>
    </source>
</evidence>
<dbReference type="GO" id="GO:0015020">
    <property type="term" value="F:glucuronosyltransferase activity"/>
    <property type="evidence" value="ECO:0007669"/>
    <property type="project" value="UniProtKB-EC"/>
</dbReference>
<keyword evidence="4" id="KW-0328">Glycosyltransferase</keyword>
<comment type="subcellular location">
    <subcellularLocation>
        <location evidence="1">Membrane</location>
        <topology evidence="1">Single-pass membrane protein</topology>
    </subcellularLocation>
</comment>
<evidence type="ECO:0000313" key="13">
    <source>
        <dbReference type="Proteomes" id="UP000035681"/>
    </source>
</evidence>
<dbReference type="Pfam" id="PF05502">
    <property type="entry name" value="Dynactin_p62"/>
    <property type="match status" value="1"/>
</dbReference>
<evidence type="ECO:0000256" key="3">
    <source>
        <dbReference type="ARBA" id="ARBA00012544"/>
    </source>
</evidence>
<comment type="similarity">
    <text evidence="2">Belongs to the UDP-glycosyltransferase family.</text>
</comment>
<keyword evidence="9 12" id="KW-0472">Membrane</keyword>
<proteinExistence type="inferred from homology"/>
<evidence type="ECO:0000256" key="5">
    <source>
        <dbReference type="ARBA" id="ARBA00022679"/>
    </source>
</evidence>
<dbReference type="Gene3D" id="3.40.50.2000">
    <property type="entry name" value="Glycogen Phosphorylase B"/>
    <property type="match status" value="1"/>
</dbReference>
<dbReference type="InterPro" id="IPR050271">
    <property type="entry name" value="UDP-glycosyltransferase"/>
</dbReference>
<keyword evidence="10" id="KW-0325">Glycoprotein</keyword>
<evidence type="ECO:0000256" key="9">
    <source>
        <dbReference type="ARBA" id="ARBA00023136"/>
    </source>
</evidence>
<dbReference type="Proteomes" id="UP000035681">
    <property type="component" value="Unplaced"/>
</dbReference>
<dbReference type="Pfam" id="PF00201">
    <property type="entry name" value="UDPGT"/>
    <property type="match status" value="1"/>
</dbReference>
<keyword evidence="5" id="KW-0808">Transferase</keyword>
<evidence type="ECO:0000256" key="6">
    <source>
        <dbReference type="ARBA" id="ARBA00022692"/>
    </source>
</evidence>
<reference evidence="14" key="1">
    <citation type="submission" date="2024-02" db="UniProtKB">
        <authorList>
            <consortium name="WormBaseParasite"/>
        </authorList>
    </citation>
    <scope>IDENTIFICATION</scope>
</reference>